<feature type="compositionally biased region" description="Polar residues" evidence="1">
    <location>
        <begin position="63"/>
        <end position="75"/>
    </location>
</feature>
<feature type="domain" description="SANT" evidence="3">
    <location>
        <begin position="1341"/>
        <end position="1392"/>
    </location>
</feature>
<dbReference type="OMA" id="SCSCYCK"/>
<dbReference type="VEuPathDB" id="PiroplasmaDB:BBBOND_0200530"/>
<dbReference type="SMART" id="SM00717">
    <property type="entry name" value="SANT"/>
    <property type="match status" value="2"/>
</dbReference>
<dbReference type="EMBL" id="LK391708">
    <property type="protein sequence ID" value="CDR94896.1"/>
    <property type="molecule type" value="Genomic_DNA"/>
</dbReference>
<dbReference type="SUPFAM" id="SSF46689">
    <property type="entry name" value="Homeodomain-like"/>
    <property type="match status" value="2"/>
</dbReference>
<feature type="region of interest" description="Disordered" evidence="1">
    <location>
        <begin position="254"/>
        <end position="305"/>
    </location>
</feature>
<protein>
    <submittedName>
        <fullName evidence="4">Myb-like DNA-binding domain containing protein, putative</fullName>
    </submittedName>
</protein>
<dbReference type="OrthoDB" id="10258692at2759"/>
<dbReference type="Proteomes" id="UP000033188">
    <property type="component" value="Chromosome 2"/>
</dbReference>
<dbReference type="PROSITE" id="PS51293">
    <property type="entry name" value="SANT"/>
    <property type="match status" value="1"/>
</dbReference>
<feature type="region of interest" description="Disordered" evidence="1">
    <location>
        <begin position="1821"/>
        <end position="1841"/>
    </location>
</feature>
<evidence type="ECO:0000259" key="3">
    <source>
        <dbReference type="PROSITE" id="PS51293"/>
    </source>
</evidence>
<proteinExistence type="predicted"/>
<evidence type="ECO:0000313" key="5">
    <source>
        <dbReference type="Proteomes" id="UP000033188"/>
    </source>
</evidence>
<name>A0A061D2B2_BABBI</name>
<feature type="region of interest" description="Disordered" evidence="1">
    <location>
        <begin position="41"/>
        <end position="133"/>
    </location>
</feature>
<dbReference type="InterPro" id="IPR009057">
    <property type="entry name" value="Homeodomain-like_sf"/>
</dbReference>
<feature type="compositionally biased region" description="Acidic residues" evidence="1">
    <location>
        <begin position="1643"/>
        <end position="1657"/>
    </location>
</feature>
<feature type="domain" description="Myb-like" evidence="2">
    <location>
        <begin position="1758"/>
        <end position="1810"/>
    </location>
</feature>
<feature type="region of interest" description="Disordered" evidence="1">
    <location>
        <begin position="183"/>
        <end position="220"/>
    </location>
</feature>
<dbReference type="PROSITE" id="PS50090">
    <property type="entry name" value="MYB_LIKE"/>
    <property type="match status" value="1"/>
</dbReference>
<sequence>MDRRDVPRGTPASLECMSPSLSLLRLMSGINHRAHELFMNRLSQRSSDKSVRSPMSRGYGSRGRQSPRASGNTIMAPSPRAALNTTDDAVTSPWPKRMHTPQESPMARTSGGSGSQGVADTAQVGSTATPTRKQDGYSLLSHCRSSSSSLRFNPASLVSLPFGYCNNTFVKIRVDDVIDPRVGRKRTKRDYSSSATATQQQPARRGSRQAAVQAPSLAHMTDDEDLLTHYEYSSNPYKRRYCSSVKYRRRTERIDTGGGEDGMQAVHAQRHRQQRPYTRKTSEHADVGVEEQLPEVSGAESGTDTEDILPVITPATQAPLPLHDQDRGHLKNMESAAKRVKREMVDQMMDVVQAVSVVKKRLIGKDGDADACPEQAGLPMDSETLAQLEDALKSLVRETRHNIVALQYSKLLLNWHYSPDVVDGVKQTRENSPGRSVDITDDAENGNPELNDSFSQYRGVVTASPCITFSDGLACVQGLCSTSKQSFEAQALTDCYTAAGCYVWEHQNEKVPEGKLPNDGKHCTGDLEPSICKVESADAICNINGASATRQIQPSDYAEGAEYGEALEESDEEGLGKTGPWTSDPDFAKSILDSNLKAQFNAYAGFLKDVCHSAIAEVRIPRPEWVGSSEHSCNNDMCCPRCCTCKDTCTTEYKRTKHSGSSNANDAESLRFEVETALARTDMLASMLGKCVCFCNCLSDRRLIDRVIHDNSKNRRQGNSGIVWHDMECPENMLDAEYPNLPREGVLQERFTLRIKAEHIPLSWKQRSPFVCKLDIITDAIKDDVHSNETPDHTDCGKDMPSELGLHGAFNTNNPSDGHTISQPLTCDGGNLSGGNCALFSQGSPDTYDRNANPEGITQVEDAPMLKLKEFKDLSSFTLWDAVDTLAKEQRELHRILRKNEFTDCFDALEIDVSQLTREKLKLSSECLIDDPNSEDYVEIALYLPYAPSCIMPWRFESIDTLEIMSQRFKRAPRVEVHRSYGVLEDLEGMCPPDSDERTQSEDIMLDECIMDRSLVMLHHLDELVSNTPTNVRVYDDVSSNSGAGTLVESSATPYADDASTIGTDTSSPTIIKDFVDANTNGDSETLACSELLRDMVVVPLCVKRVLQVMREHILVRNEILNAEAHACKLYKRRWHHYLRRMKAAAPKVDDFAWGVLPVRALDEPNNFVPLPAGFKQNDINWPYITNNVLSPFEVNSYGIGDICNQQQRFSTLAQNARDDKEMEMSDYQQIHTTRKPNAGRRRLGPEAAVTDNYEDDGSRAPVWLAPSYSNLTGPGLRWTYSCMDTLSDPLHCIPNFKTVPIYQIMTSPDYNYYKLDHCVQYDRRNSLPSEAVLAEEINGRISNVWTRNECRIFVEKYLMYPKNFAKIAQFIENKTCGDCVSFYYKYKYRLKLKERINDMKSKPKNKYDVSRFVRRDAHVMQAIDSILDDCYTDSVKSLCEQNSFAFTTVNDHLLSTAVVDNVKPYDVALTEHRGNWSPMEDSFQLMLDNLNEGYFVPTKFRCLTTRKNMQLPLKTMPGDAETTLRRGCLIMNGCRDFGDPQQLSSVMSAVKTDHFMSLKPICSKKVAGRSVLEAVMQDTIADQQRIDTRVGANVMQFKRRYSATLVDGTSDMEDTESHDMNYADDSEQYDSPSPDWNRAEDTPEYSAEEEEVEDSVSEPVTPQYETQSDEENVQDPMGYDAYDSNVEESYQAMDESHRSSGYPINAPAFTAHQESRTSHVVENPRWMERSQLQDVHVGNYDDGESAEEAETYNPTQAPQRTVVDWSEKEVAAFVRLYRIYGEDWDIIESQMARYGRTKEDIINYYIARLTTNALKRDGNRYQGSDYGYDKDDDGDAYHLS</sequence>
<feature type="region of interest" description="Disordered" evidence="1">
    <location>
        <begin position="427"/>
        <end position="450"/>
    </location>
</feature>
<dbReference type="InterPro" id="IPR001005">
    <property type="entry name" value="SANT/Myb"/>
</dbReference>
<dbReference type="CDD" id="cd00167">
    <property type="entry name" value="SANT"/>
    <property type="match status" value="1"/>
</dbReference>
<gene>
    <name evidence="4" type="ORF">BBBOND_0200530</name>
</gene>
<feature type="region of interest" description="Disordered" evidence="1">
    <location>
        <begin position="1609"/>
        <end position="1682"/>
    </location>
</feature>
<evidence type="ECO:0000256" key="1">
    <source>
        <dbReference type="SAM" id="MobiDB-lite"/>
    </source>
</evidence>
<feature type="compositionally biased region" description="Polar residues" evidence="1">
    <location>
        <begin position="192"/>
        <end position="202"/>
    </location>
</feature>
<dbReference type="PANTHER" id="PTHR47340">
    <property type="entry name" value="DUPLICATED HOMEODOMAIN-LIKE SUPERFAMILY PROTEIN"/>
    <property type="match status" value="1"/>
</dbReference>
<dbReference type="Pfam" id="PF00249">
    <property type="entry name" value="Myb_DNA-binding"/>
    <property type="match status" value="1"/>
</dbReference>
<dbReference type="RefSeq" id="XP_012767082.1">
    <property type="nucleotide sequence ID" value="XM_012911628.1"/>
</dbReference>
<keyword evidence="4" id="KW-0238">DNA-binding</keyword>
<dbReference type="GO" id="GO:0003677">
    <property type="term" value="F:DNA binding"/>
    <property type="evidence" value="ECO:0007669"/>
    <property type="project" value="UniProtKB-KW"/>
</dbReference>
<evidence type="ECO:0000313" key="4">
    <source>
        <dbReference type="EMBL" id="CDR94896.1"/>
    </source>
</evidence>
<organism evidence="4 5">
    <name type="scientific">Babesia bigemina</name>
    <dbReference type="NCBI Taxonomy" id="5866"/>
    <lineage>
        <taxon>Eukaryota</taxon>
        <taxon>Sar</taxon>
        <taxon>Alveolata</taxon>
        <taxon>Apicomplexa</taxon>
        <taxon>Aconoidasida</taxon>
        <taxon>Piroplasmida</taxon>
        <taxon>Babesiidae</taxon>
        <taxon>Babesia</taxon>
    </lineage>
</organism>
<dbReference type="STRING" id="5866.A0A061D2B2"/>
<dbReference type="InterPro" id="IPR017884">
    <property type="entry name" value="SANT_dom"/>
</dbReference>
<dbReference type="KEGG" id="bbig:BBBOND_0200530"/>
<feature type="compositionally biased region" description="Basic residues" evidence="1">
    <location>
        <begin position="268"/>
        <end position="278"/>
    </location>
</feature>
<dbReference type="Gene3D" id="1.10.10.60">
    <property type="entry name" value="Homeodomain-like"/>
    <property type="match status" value="2"/>
</dbReference>
<accession>A0A061D2B2</accession>
<evidence type="ECO:0000259" key="2">
    <source>
        <dbReference type="PROSITE" id="PS50090"/>
    </source>
</evidence>
<keyword evidence="5" id="KW-1185">Reference proteome</keyword>
<dbReference type="GeneID" id="24563437"/>
<reference evidence="5" key="1">
    <citation type="submission" date="2014-06" db="EMBL/GenBank/DDBJ databases">
        <authorList>
            <person name="Aslett M."/>
            <person name="De Silva N."/>
        </authorList>
    </citation>
    <scope>NUCLEOTIDE SEQUENCE [LARGE SCALE GENOMIC DNA]</scope>
    <source>
        <strain evidence="5">Bond</strain>
    </source>
</reference>
<dbReference type="PANTHER" id="PTHR47340:SF1">
    <property type="entry name" value="DUPLICATED HOMEODOMAIN-LIKE SUPERFAMILY PROTEIN"/>
    <property type="match status" value="1"/>
</dbReference>